<dbReference type="AlphaFoldDB" id="A0A2P2NBW9"/>
<evidence type="ECO:0000313" key="1">
    <source>
        <dbReference type="EMBL" id="MBX39976.1"/>
    </source>
</evidence>
<proteinExistence type="predicted"/>
<reference evidence="1" key="1">
    <citation type="submission" date="2018-02" db="EMBL/GenBank/DDBJ databases">
        <title>Rhizophora mucronata_Transcriptome.</title>
        <authorList>
            <person name="Meera S.P."/>
            <person name="Sreeshan A."/>
            <person name="Augustine A."/>
        </authorList>
    </citation>
    <scope>NUCLEOTIDE SEQUENCE</scope>
    <source>
        <tissue evidence="1">Leaf</tissue>
    </source>
</reference>
<protein>
    <submittedName>
        <fullName evidence="1">Uncharacterized protein</fullName>
    </submittedName>
</protein>
<name>A0A2P2NBW9_RHIMU</name>
<organism evidence="1">
    <name type="scientific">Rhizophora mucronata</name>
    <name type="common">Asiatic mangrove</name>
    <dbReference type="NCBI Taxonomy" id="61149"/>
    <lineage>
        <taxon>Eukaryota</taxon>
        <taxon>Viridiplantae</taxon>
        <taxon>Streptophyta</taxon>
        <taxon>Embryophyta</taxon>
        <taxon>Tracheophyta</taxon>
        <taxon>Spermatophyta</taxon>
        <taxon>Magnoliopsida</taxon>
        <taxon>eudicotyledons</taxon>
        <taxon>Gunneridae</taxon>
        <taxon>Pentapetalae</taxon>
        <taxon>rosids</taxon>
        <taxon>fabids</taxon>
        <taxon>Malpighiales</taxon>
        <taxon>Rhizophoraceae</taxon>
        <taxon>Rhizophora</taxon>
    </lineage>
</organism>
<accession>A0A2P2NBW9</accession>
<dbReference type="EMBL" id="GGEC01059492">
    <property type="protein sequence ID" value="MBX39976.1"/>
    <property type="molecule type" value="Transcribed_RNA"/>
</dbReference>
<sequence length="37" mass="4365">MIKSQTNLHSCVKTTTSKIEFKKTRTKFQTWIVICHP</sequence>